<dbReference type="InterPro" id="IPR009061">
    <property type="entry name" value="DNA-bd_dom_put_sf"/>
</dbReference>
<dbReference type="InterPro" id="IPR041657">
    <property type="entry name" value="HTH_17"/>
</dbReference>
<keyword evidence="4" id="KW-1185">Reference proteome</keyword>
<feature type="region of interest" description="Disordered" evidence="1">
    <location>
        <begin position="59"/>
        <end position="102"/>
    </location>
</feature>
<dbReference type="RefSeq" id="WP_145191500.1">
    <property type="nucleotide sequence ID" value="NZ_CP036266.1"/>
</dbReference>
<dbReference type="SUPFAM" id="SSF46955">
    <property type="entry name" value="Putative DNA-binding domain"/>
    <property type="match status" value="1"/>
</dbReference>
<dbReference type="OrthoDB" id="290828at2"/>
<reference evidence="3 4" key="1">
    <citation type="submission" date="2019-02" db="EMBL/GenBank/DDBJ databases">
        <title>Deep-cultivation of Planctomycetes and their phenomic and genomic characterization uncovers novel biology.</title>
        <authorList>
            <person name="Wiegand S."/>
            <person name="Jogler M."/>
            <person name="Boedeker C."/>
            <person name="Pinto D."/>
            <person name="Vollmers J."/>
            <person name="Rivas-Marin E."/>
            <person name="Kohn T."/>
            <person name="Peeters S.H."/>
            <person name="Heuer A."/>
            <person name="Rast P."/>
            <person name="Oberbeckmann S."/>
            <person name="Bunk B."/>
            <person name="Jeske O."/>
            <person name="Meyerdierks A."/>
            <person name="Storesund J.E."/>
            <person name="Kallscheuer N."/>
            <person name="Luecker S."/>
            <person name="Lage O.M."/>
            <person name="Pohl T."/>
            <person name="Merkel B.J."/>
            <person name="Hornburger P."/>
            <person name="Mueller R.-W."/>
            <person name="Bruemmer F."/>
            <person name="Labrenz M."/>
            <person name="Spormann A.M."/>
            <person name="Op den Camp H."/>
            <person name="Overmann J."/>
            <person name="Amann R."/>
            <person name="Jetten M.S.M."/>
            <person name="Mascher T."/>
            <person name="Medema M.H."/>
            <person name="Devos D.P."/>
            <person name="Kaster A.-K."/>
            <person name="Ovreas L."/>
            <person name="Rohde M."/>
            <person name="Galperin M.Y."/>
            <person name="Jogler C."/>
        </authorList>
    </citation>
    <scope>NUCLEOTIDE SEQUENCE [LARGE SCALE GENOMIC DNA]</scope>
    <source>
        <strain evidence="3 4">HG66A1</strain>
    </source>
</reference>
<protein>
    <submittedName>
        <fullName evidence="3">Helix-turn-helix domain protein</fullName>
    </submittedName>
</protein>
<name>A0A517PWF8_9PLAN</name>
<gene>
    <name evidence="3" type="ORF">HG66A1_55240</name>
</gene>
<evidence type="ECO:0000313" key="4">
    <source>
        <dbReference type="Proteomes" id="UP000320421"/>
    </source>
</evidence>
<organism evidence="3 4">
    <name type="scientific">Gimesia chilikensis</name>
    <dbReference type="NCBI Taxonomy" id="2605989"/>
    <lineage>
        <taxon>Bacteria</taxon>
        <taxon>Pseudomonadati</taxon>
        <taxon>Planctomycetota</taxon>
        <taxon>Planctomycetia</taxon>
        <taxon>Planctomycetales</taxon>
        <taxon>Planctomycetaceae</taxon>
        <taxon>Gimesia</taxon>
    </lineage>
</organism>
<dbReference type="Pfam" id="PF12728">
    <property type="entry name" value="HTH_17"/>
    <property type="match status" value="1"/>
</dbReference>
<sequence>MTSHADSNLSDPEFLSPEEFAQFSGLSVPTIHRYLKSGRLPYIQPGGFRCRILIPQNALNSSGKIPSENSPPVPPRAKKPQAKTSGPEPAWKKKHKVLKNKK</sequence>
<feature type="domain" description="Helix-turn-helix" evidence="2">
    <location>
        <begin position="14"/>
        <end position="59"/>
    </location>
</feature>
<evidence type="ECO:0000259" key="2">
    <source>
        <dbReference type="Pfam" id="PF12728"/>
    </source>
</evidence>
<dbReference type="AlphaFoldDB" id="A0A517PWF8"/>
<feature type="compositionally biased region" description="Polar residues" evidence="1">
    <location>
        <begin position="59"/>
        <end position="68"/>
    </location>
</feature>
<accession>A0A517PWF8</accession>
<proteinExistence type="predicted"/>
<evidence type="ECO:0000313" key="3">
    <source>
        <dbReference type="EMBL" id="QDT23701.1"/>
    </source>
</evidence>
<dbReference type="Proteomes" id="UP000320421">
    <property type="component" value="Chromosome"/>
</dbReference>
<dbReference type="EMBL" id="CP036266">
    <property type="protein sequence ID" value="QDT23701.1"/>
    <property type="molecule type" value="Genomic_DNA"/>
</dbReference>
<feature type="compositionally biased region" description="Basic residues" evidence="1">
    <location>
        <begin position="92"/>
        <end position="102"/>
    </location>
</feature>
<evidence type="ECO:0000256" key="1">
    <source>
        <dbReference type="SAM" id="MobiDB-lite"/>
    </source>
</evidence>